<keyword evidence="4" id="KW-1185">Reference proteome</keyword>
<dbReference type="InterPro" id="IPR012373">
    <property type="entry name" value="Ferrdict_sens_TM"/>
</dbReference>
<keyword evidence="1" id="KW-0472">Membrane</keyword>
<dbReference type="AlphaFoldDB" id="A0A917IW50"/>
<dbReference type="Gene3D" id="3.55.50.30">
    <property type="match status" value="1"/>
</dbReference>
<evidence type="ECO:0000313" key="4">
    <source>
        <dbReference type="Proteomes" id="UP000627292"/>
    </source>
</evidence>
<keyword evidence="1" id="KW-0812">Transmembrane</keyword>
<evidence type="ECO:0000256" key="1">
    <source>
        <dbReference type="SAM" id="Phobius"/>
    </source>
</evidence>
<dbReference type="EMBL" id="BMIB01000002">
    <property type="protein sequence ID" value="GGH64891.1"/>
    <property type="molecule type" value="Genomic_DNA"/>
</dbReference>
<comment type="caution">
    <text evidence="3">The sequence shown here is derived from an EMBL/GenBank/DDBJ whole genome shotgun (WGS) entry which is preliminary data.</text>
</comment>
<dbReference type="InterPro" id="IPR006860">
    <property type="entry name" value="FecR"/>
</dbReference>
<reference evidence="3" key="1">
    <citation type="journal article" date="2014" name="Int. J. Syst. Evol. Microbiol.">
        <title>Complete genome sequence of Corynebacterium casei LMG S-19264T (=DSM 44701T), isolated from a smear-ripened cheese.</title>
        <authorList>
            <consortium name="US DOE Joint Genome Institute (JGI-PGF)"/>
            <person name="Walter F."/>
            <person name="Albersmeier A."/>
            <person name="Kalinowski J."/>
            <person name="Ruckert C."/>
        </authorList>
    </citation>
    <scope>NUCLEOTIDE SEQUENCE</scope>
    <source>
        <strain evidence="3">CGMCC 1.15290</strain>
    </source>
</reference>
<evidence type="ECO:0000313" key="3">
    <source>
        <dbReference type="EMBL" id="GGH64891.1"/>
    </source>
</evidence>
<dbReference type="Gene3D" id="2.60.120.1440">
    <property type="match status" value="1"/>
</dbReference>
<organism evidence="3 4">
    <name type="scientific">Filimonas zeae</name>
    <dbReference type="NCBI Taxonomy" id="1737353"/>
    <lineage>
        <taxon>Bacteria</taxon>
        <taxon>Pseudomonadati</taxon>
        <taxon>Bacteroidota</taxon>
        <taxon>Chitinophagia</taxon>
        <taxon>Chitinophagales</taxon>
        <taxon>Chitinophagaceae</taxon>
        <taxon>Filimonas</taxon>
    </lineage>
</organism>
<dbReference type="Pfam" id="PF04773">
    <property type="entry name" value="FecR"/>
    <property type="match status" value="1"/>
</dbReference>
<evidence type="ECO:0000259" key="2">
    <source>
        <dbReference type="Pfam" id="PF04773"/>
    </source>
</evidence>
<keyword evidence="1" id="KW-1133">Transmembrane helix</keyword>
<dbReference type="RefSeq" id="WP_188951641.1">
    <property type="nucleotide sequence ID" value="NZ_BMIB01000002.1"/>
</dbReference>
<sequence length="384" mass="42135">MENKDYIQQLLHKYLQNTASEAETQELMTALQQSTDTKAWENMLLPVFENQQTPSNYQPQEWEPVINHILHSQSAPANIRRIPVFARIAAAAAVVISVAAGAWLFYNKPASRPLAQQPDKAPVSNKAMLTLADGRTIPLDSATAGLLATQGNANIQKGAGNALTYTGSNTTANAPLQFNTLSTPRGGQFQLALPDGSKVWLNAASSIRYPVSFAANERRVELQGEAYFEVKPDARAPFRVQSRSQNVEVLGTSFNVNDYTDEVAAKTTLLEGKVRVQEYLLTPGQQLIVQNNTATLVPNADIDQAVAWKNGSLDMRGLDVKALMRQITRLYDVEVVYEGTVPQGIYGGIIDPRKVYLSNIIEVLQSQGIRCRLEGSKLYVSSAK</sequence>
<reference evidence="3" key="2">
    <citation type="submission" date="2020-09" db="EMBL/GenBank/DDBJ databases">
        <authorList>
            <person name="Sun Q."/>
            <person name="Zhou Y."/>
        </authorList>
    </citation>
    <scope>NUCLEOTIDE SEQUENCE</scope>
    <source>
        <strain evidence="3">CGMCC 1.15290</strain>
    </source>
</reference>
<proteinExistence type="predicted"/>
<dbReference type="PANTHER" id="PTHR30273:SF2">
    <property type="entry name" value="PROTEIN FECR"/>
    <property type="match status" value="1"/>
</dbReference>
<dbReference type="Proteomes" id="UP000627292">
    <property type="component" value="Unassembled WGS sequence"/>
</dbReference>
<name>A0A917IW50_9BACT</name>
<feature type="transmembrane region" description="Helical" evidence="1">
    <location>
        <begin position="84"/>
        <end position="106"/>
    </location>
</feature>
<dbReference type="GO" id="GO:0016989">
    <property type="term" value="F:sigma factor antagonist activity"/>
    <property type="evidence" value="ECO:0007669"/>
    <property type="project" value="TreeGrafter"/>
</dbReference>
<accession>A0A917IW50</accession>
<feature type="domain" description="FecR protein" evidence="2">
    <location>
        <begin position="180"/>
        <end position="275"/>
    </location>
</feature>
<protein>
    <submittedName>
        <fullName evidence="3">Iron dicitrate transporter FecR</fullName>
    </submittedName>
</protein>
<gene>
    <name evidence="3" type="ORF">GCM10011379_17440</name>
</gene>
<dbReference type="PIRSF" id="PIRSF018266">
    <property type="entry name" value="FecR"/>
    <property type="match status" value="1"/>
</dbReference>
<dbReference type="PANTHER" id="PTHR30273">
    <property type="entry name" value="PERIPLASMIC SIGNAL SENSOR AND SIGMA FACTOR ACTIVATOR FECR-RELATED"/>
    <property type="match status" value="1"/>
</dbReference>